<sequence>MTMIFITAVLYNPKYKSIIICVIEKNKYINAGAHNSNIYTILYPYKNYAFNYVYLV</sequence>
<proteinExistence type="predicted"/>
<reference evidence="1" key="1">
    <citation type="journal article" date="2020" name="Nature">
        <title>Giant virus diversity and host interactions through global metagenomics.</title>
        <authorList>
            <person name="Schulz F."/>
            <person name="Roux S."/>
            <person name="Paez-Espino D."/>
            <person name="Jungbluth S."/>
            <person name="Walsh D.A."/>
            <person name="Denef V.J."/>
            <person name="McMahon K.D."/>
            <person name="Konstantinidis K.T."/>
            <person name="Eloe-Fadrosh E.A."/>
            <person name="Kyrpides N.C."/>
            <person name="Woyke T."/>
        </authorList>
    </citation>
    <scope>NUCLEOTIDE SEQUENCE</scope>
    <source>
        <strain evidence="1">GVMAG-M-3300023179-86</strain>
    </source>
</reference>
<dbReference type="AlphaFoldDB" id="A0A6C0H9V1"/>
<dbReference type="EMBL" id="MN739917">
    <property type="protein sequence ID" value="QHT77358.1"/>
    <property type="molecule type" value="Genomic_DNA"/>
</dbReference>
<organism evidence="1">
    <name type="scientific">viral metagenome</name>
    <dbReference type="NCBI Taxonomy" id="1070528"/>
    <lineage>
        <taxon>unclassified sequences</taxon>
        <taxon>metagenomes</taxon>
        <taxon>organismal metagenomes</taxon>
    </lineage>
</organism>
<protein>
    <submittedName>
        <fullName evidence="1">Uncharacterized protein</fullName>
    </submittedName>
</protein>
<evidence type="ECO:0000313" key="1">
    <source>
        <dbReference type="EMBL" id="QHT77358.1"/>
    </source>
</evidence>
<name>A0A6C0H9V1_9ZZZZ</name>
<accession>A0A6C0H9V1</accession>